<dbReference type="Proteomes" id="UP000324927">
    <property type="component" value="Unassembled WGS sequence"/>
</dbReference>
<reference evidence="4 5" key="1">
    <citation type="submission" date="2019-08" db="EMBL/GenBank/DDBJ databases">
        <authorList>
            <person name="Grouzdev D."/>
            <person name="Tikhonova E."/>
            <person name="Kravchenko I."/>
        </authorList>
    </citation>
    <scope>NUCLEOTIDE SEQUENCE [LARGE SCALE GENOMIC DNA]</scope>
    <source>
        <strain evidence="4 5">59b</strain>
    </source>
</reference>
<gene>
    <name evidence="4" type="ORF">FZ942_28505</name>
</gene>
<protein>
    <recommendedName>
        <fullName evidence="6">DUF4139 domain-containing protein</fullName>
    </recommendedName>
</protein>
<dbReference type="AlphaFoldDB" id="A0A5A9GCG4"/>
<name>A0A5A9GCG4_AZOLI</name>
<accession>A0A5A9GCG4</accession>
<evidence type="ECO:0000313" key="5">
    <source>
        <dbReference type="Proteomes" id="UP000324927"/>
    </source>
</evidence>
<sequence length="740" mass="78501">MTRAILLASTALLMTAPAALAAGYGPTGGQPAGEQMVGGRPAGGQLALTRVLLSTGGVGYFEYEATVSGDADLSLEVRRDQVDDVLKSIVVYDDKGGVGTIGLPGAEPLDTAFRELPFSAGDLSSPAALLNAMRGAEVTSGGSRQLTGRLMSVTEETVRLPGNDGTTTTRHRVTLMTTEGLRQLVLEEADALRFTDPAVQAQIDRALSAVAENARRERRRLTVHSRAPQDKTSQDGQAGDRRVRVGYVAEMPLWKATYRLSMAQNGQPQNGQPPNGPAKEGSGALQGWAVLENLSGEDWQGVDLTVVSGNPVTLRQALYTPYFVERPEVPVEVLGRIQPTADEGTVTLNDARQAMRPQSEASRAGAPPATAMAAPPPQATPMAPAPAPMAEPLAKVAPYGSAAGTPAMAAVSGAEAGAAEGAQVLFHYPQPVSVPNGGTLMMPIVARALPVERVALYQPGTDARHPLASLRLRNDGDTALPPGLLTFYDRNAAASAYVGDARMATLPAGDSRLLSFAVDQAVTIDREEKPSRRLSRATLADGVLTLSVTDRQSTLYTVAGAPDGDRSVVIEHPRRPGWDLAVPAEGKPEVTANAYRLPLAVPAGKTVTLTATLERPRQERIVLTDLTADQIAARASAPELPPEVRQALTMLAGLRTAVAEKERRIADLERERTERIADQDRLRENLKALPAGSDLHKRTLAKMAEAETRLEALARDMATARAEAEAARQTLRERVKAMTI</sequence>
<proteinExistence type="predicted"/>
<feature type="region of interest" description="Disordered" evidence="2">
    <location>
        <begin position="264"/>
        <end position="283"/>
    </location>
</feature>
<evidence type="ECO:0000256" key="2">
    <source>
        <dbReference type="SAM" id="MobiDB-lite"/>
    </source>
</evidence>
<evidence type="ECO:0008006" key="6">
    <source>
        <dbReference type="Google" id="ProtNLM"/>
    </source>
</evidence>
<feature type="compositionally biased region" description="Pro residues" evidence="2">
    <location>
        <begin position="374"/>
        <end position="387"/>
    </location>
</feature>
<feature type="compositionally biased region" description="Low complexity" evidence="2">
    <location>
        <begin position="264"/>
        <end position="273"/>
    </location>
</feature>
<feature type="region of interest" description="Disordered" evidence="2">
    <location>
        <begin position="353"/>
        <end position="387"/>
    </location>
</feature>
<keyword evidence="1" id="KW-0175">Coiled coil</keyword>
<dbReference type="EMBL" id="VTTN01000017">
    <property type="protein sequence ID" value="KAA0592170.1"/>
    <property type="molecule type" value="Genomic_DNA"/>
</dbReference>
<feature type="region of interest" description="Disordered" evidence="2">
    <location>
        <begin position="212"/>
        <end position="242"/>
    </location>
</feature>
<dbReference type="OrthoDB" id="580912at2"/>
<dbReference type="RefSeq" id="WP_149234450.1">
    <property type="nucleotide sequence ID" value="NZ_JALJXJ010000008.1"/>
</dbReference>
<comment type="caution">
    <text evidence="4">The sequence shown here is derived from an EMBL/GenBank/DDBJ whole genome shotgun (WGS) entry which is preliminary data.</text>
</comment>
<keyword evidence="5" id="KW-1185">Reference proteome</keyword>
<feature type="coiled-coil region" evidence="1">
    <location>
        <begin position="651"/>
        <end position="734"/>
    </location>
</feature>
<organism evidence="4 5">
    <name type="scientific">Azospirillum lipoferum</name>
    <dbReference type="NCBI Taxonomy" id="193"/>
    <lineage>
        <taxon>Bacteria</taxon>
        <taxon>Pseudomonadati</taxon>
        <taxon>Pseudomonadota</taxon>
        <taxon>Alphaproteobacteria</taxon>
        <taxon>Rhodospirillales</taxon>
        <taxon>Azospirillaceae</taxon>
        <taxon>Azospirillum</taxon>
    </lineage>
</organism>
<evidence type="ECO:0000256" key="1">
    <source>
        <dbReference type="SAM" id="Coils"/>
    </source>
</evidence>
<evidence type="ECO:0000313" key="4">
    <source>
        <dbReference type="EMBL" id="KAA0592170.1"/>
    </source>
</evidence>
<keyword evidence="3" id="KW-0732">Signal</keyword>
<feature type="chain" id="PRO_5023081988" description="DUF4139 domain-containing protein" evidence="3">
    <location>
        <begin position="22"/>
        <end position="740"/>
    </location>
</feature>
<evidence type="ECO:0000256" key="3">
    <source>
        <dbReference type="SAM" id="SignalP"/>
    </source>
</evidence>
<feature type="compositionally biased region" description="Basic and acidic residues" evidence="2">
    <location>
        <begin position="227"/>
        <end position="242"/>
    </location>
</feature>
<feature type="signal peptide" evidence="3">
    <location>
        <begin position="1"/>
        <end position="21"/>
    </location>
</feature>